<sequence>MRSGGGGLTPIISEGYPFIGGCFVLTLLFGWSFHPLAAVVPFILMLYFCYFFRNPRRHIEQDPSVVLSPADGTVTDIVPLETDEDGFLQEPCNKVIIFMSVFNVHVNRSPIDGEIKLQKYYCGRFRPAYKDTVGFENEHHLLGIENSRMRITVKQIAGILARRIVSYVTLDDKLKQGELYGMIKFGSCLEVVMPKDVAVTVEKGQKVMGGKTIIGRIKD</sequence>
<comment type="PTM">
    <text evidence="11">Is synthesized initially as an inactive proenzyme. Formation of the active enzyme involves a self-maturation process in which the active site pyruvoyl group is generated from an internal serine residue via an autocatalytic post-translational modification. Two non-identical subunits are generated from the proenzyme in this reaction, and the pyruvate is formed at the N-terminus of the alpha chain, which is derived from the carboxyl end of the proenzyme. The post-translation cleavage follows an unusual pathway, termed non-hydrolytic serinolysis, in which the side chain hydroxyl group of the serine supplies its oxygen atom to form the C-terminus of the beta chain, while the remainder of the serine residue undergoes an oxidative deamination to produce ammonia and the pyruvoyl prosthetic group on the alpha chain.</text>
</comment>
<evidence type="ECO:0000256" key="5">
    <source>
        <dbReference type="ARBA" id="ARBA00023136"/>
    </source>
</evidence>
<dbReference type="UniPathway" id="UPA00558">
    <property type="reaction ID" value="UER00616"/>
</dbReference>
<comment type="function">
    <text evidence="11">Catalyzes the formation of phosphatidylethanolamine (PtdEtn) from phosphatidylserine (PtdSer).</text>
</comment>
<evidence type="ECO:0000313" key="13">
    <source>
        <dbReference type="EMBL" id="RHF53319.1"/>
    </source>
</evidence>
<evidence type="ECO:0000256" key="4">
    <source>
        <dbReference type="ARBA" id="ARBA00023098"/>
    </source>
</evidence>
<comment type="similarity">
    <text evidence="11">Belongs to the phosphatidylserine decarboxylase family. PSD-A subfamily.</text>
</comment>
<keyword evidence="9 11" id="KW-1208">Phospholipid metabolism</keyword>
<evidence type="ECO:0000256" key="1">
    <source>
        <dbReference type="ARBA" id="ARBA00022475"/>
    </source>
</evidence>
<keyword evidence="5 11" id="KW-0472">Membrane</keyword>
<dbReference type="InterPro" id="IPR003817">
    <property type="entry name" value="PS_Dcarbxylase"/>
</dbReference>
<comment type="subunit">
    <text evidence="11">Heterodimer of a large membrane-associated beta subunit and a small pyruvoyl-containing alpha subunit.</text>
</comment>
<keyword evidence="1 11" id="KW-1003">Cell membrane</keyword>
<dbReference type="GO" id="GO:0006646">
    <property type="term" value="P:phosphatidylethanolamine biosynthetic process"/>
    <property type="evidence" value="ECO:0007669"/>
    <property type="project" value="UniProtKB-UniRule"/>
</dbReference>
<keyword evidence="10 11" id="KW-0670">Pyruvate</keyword>
<evidence type="ECO:0000256" key="8">
    <source>
        <dbReference type="ARBA" id="ARBA00023239"/>
    </source>
</evidence>
<evidence type="ECO:0000256" key="12">
    <source>
        <dbReference type="SAM" id="Phobius"/>
    </source>
</evidence>
<protein>
    <recommendedName>
        <fullName evidence="11">Phosphatidylserine decarboxylase proenzyme</fullName>
        <ecNumber evidence="11">4.1.1.65</ecNumber>
    </recommendedName>
    <component>
        <recommendedName>
            <fullName evidence="11">Phosphatidylserine decarboxylase alpha chain</fullName>
        </recommendedName>
    </component>
    <component>
        <recommendedName>
            <fullName evidence="11">Phosphatidylserine decarboxylase beta chain</fullName>
        </recommendedName>
    </component>
</protein>
<evidence type="ECO:0000256" key="9">
    <source>
        <dbReference type="ARBA" id="ARBA00023264"/>
    </source>
</evidence>
<evidence type="ECO:0000313" key="14">
    <source>
        <dbReference type="Proteomes" id="UP000283442"/>
    </source>
</evidence>
<proteinExistence type="inferred from homology"/>
<dbReference type="PANTHER" id="PTHR35809">
    <property type="entry name" value="ARCHAETIDYLSERINE DECARBOXYLASE PROENZYME-RELATED"/>
    <property type="match status" value="1"/>
</dbReference>
<dbReference type="EMBL" id="QRHE01000001">
    <property type="protein sequence ID" value="RHF53319.1"/>
    <property type="molecule type" value="Genomic_DNA"/>
</dbReference>
<dbReference type="Pfam" id="PF02666">
    <property type="entry name" value="PS_Dcarbxylase"/>
    <property type="match status" value="1"/>
</dbReference>
<keyword evidence="4 11" id="KW-0443">Lipid metabolism</keyword>
<feature type="modified residue" description="Pyruvic acid (Ser); by autocatalysis" evidence="11">
    <location>
        <position position="187"/>
    </location>
</feature>
<feature type="active site" description="Schiff-base intermediate with substrate; via pyruvic acid" evidence="11">
    <location>
        <position position="187"/>
    </location>
</feature>
<dbReference type="Proteomes" id="UP000283442">
    <property type="component" value="Unassembled WGS sequence"/>
</dbReference>
<evidence type="ECO:0000256" key="2">
    <source>
        <dbReference type="ARBA" id="ARBA00022516"/>
    </source>
</evidence>
<feature type="chain" id="PRO_5023256516" description="Phosphatidylserine decarboxylase alpha chain" evidence="11">
    <location>
        <begin position="187"/>
        <end position="219"/>
    </location>
</feature>
<feature type="site" description="Cleavage (non-hydrolytic); by autocatalysis" evidence="11">
    <location>
        <begin position="186"/>
        <end position="187"/>
    </location>
</feature>
<dbReference type="EC" id="4.1.1.65" evidence="11"/>
<feature type="transmembrane region" description="Helical" evidence="12">
    <location>
        <begin position="33"/>
        <end position="52"/>
    </location>
</feature>
<keyword evidence="7 11" id="KW-0594">Phospholipid biosynthesis</keyword>
<keyword evidence="6 11" id="KW-0865">Zymogen</keyword>
<reference evidence="13 14" key="1">
    <citation type="submission" date="2018-08" db="EMBL/GenBank/DDBJ databases">
        <title>A genome reference for cultivated species of the human gut microbiota.</title>
        <authorList>
            <person name="Zou Y."/>
            <person name="Xue W."/>
            <person name="Luo G."/>
        </authorList>
    </citation>
    <scope>NUCLEOTIDE SEQUENCE [LARGE SCALE GENOMIC DNA]</scope>
    <source>
        <strain evidence="13 14">AM25-21AC</strain>
    </source>
</reference>
<comment type="subcellular location">
    <subcellularLocation>
        <location evidence="11">Cell membrane</location>
        <topology evidence="11">Peripheral membrane protein</topology>
    </subcellularLocation>
</comment>
<dbReference type="AlphaFoldDB" id="A0A414NZL2"/>
<keyword evidence="12" id="KW-0812">Transmembrane</keyword>
<name>A0A414NZL2_9FIRM</name>
<keyword evidence="3 11" id="KW-0210">Decarboxylase</keyword>
<comment type="caution">
    <text evidence="13">The sequence shown here is derived from an EMBL/GenBank/DDBJ whole genome shotgun (WGS) entry which is preliminary data.</text>
</comment>
<dbReference type="GO" id="GO:0005886">
    <property type="term" value="C:plasma membrane"/>
    <property type="evidence" value="ECO:0007669"/>
    <property type="project" value="UniProtKB-SubCell"/>
</dbReference>
<comment type="catalytic activity">
    <reaction evidence="11">
        <text>a 1,2-diacyl-sn-glycero-3-phospho-L-serine + H(+) = a 1,2-diacyl-sn-glycero-3-phosphoethanolamine + CO2</text>
        <dbReference type="Rhea" id="RHEA:20828"/>
        <dbReference type="ChEBI" id="CHEBI:15378"/>
        <dbReference type="ChEBI" id="CHEBI:16526"/>
        <dbReference type="ChEBI" id="CHEBI:57262"/>
        <dbReference type="ChEBI" id="CHEBI:64612"/>
        <dbReference type="EC" id="4.1.1.65"/>
    </reaction>
</comment>
<accession>A0A414NZL2</accession>
<dbReference type="GO" id="GO:0004609">
    <property type="term" value="F:phosphatidylserine decarboxylase activity"/>
    <property type="evidence" value="ECO:0007669"/>
    <property type="project" value="UniProtKB-UniRule"/>
</dbReference>
<dbReference type="OrthoDB" id="9790893at2"/>
<keyword evidence="2 11" id="KW-0444">Lipid biosynthesis</keyword>
<evidence type="ECO:0000256" key="3">
    <source>
        <dbReference type="ARBA" id="ARBA00022793"/>
    </source>
</evidence>
<feature type="chain" id="PRO_5023256515" description="Phosphatidylserine decarboxylase beta chain" evidence="11">
    <location>
        <begin position="1"/>
        <end position="186"/>
    </location>
</feature>
<organism evidence="13 14">
    <name type="scientific">Mitsuokella multacida</name>
    <dbReference type="NCBI Taxonomy" id="52226"/>
    <lineage>
        <taxon>Bacteria</taxon>
        <taxon>Bacillati</taxon>
        <taxon>Bacillota</taxon>
        <taxon>Negativicutes</taxon>
        <taxon>Selenomonadales</taxon>
        <taxon>Selenomonadaceae</taxon>
        <taxon>Mitsuokella</taxon>
    </lineage>
</organism>
<evidence type="ECO:0000256" key="10">
    <source>
        <dbReference type="ARBA" id="ARBA00023317"/>
    </source>
</evidence>
<dbReference type="InterPro" id="IPR033175">
    <property type="entry name" value="PSD-A"/>
</dbReference>
<keyword evidence="8 11" id="KW-0456">Lyase</keyword>
<evidence type="ECO:0000256" key="6">
    <source>
        <dbReference type="ARBA" id="ARBA00023145"/>
    </source>
</evidence>
<evidence type="ECO:0000256" key="11">
    <source>
        <dbReference type="HAMAP-Rule" id="MF_00664"/>
    </source>
</evidence>
<gene>
    <name evidence="11" type="primary">psd</name>
    <name evidence="13" type="ORF">DW674_00170</name>
</gene>
<dbReference type="HAMAP" id="MF_00664">
    <property type="entry name" value="PS_decarb_PSD_A"/>
    <property type="match status" value="1"/>
</dbReference>
<dbReference type="PANTHER" id="PTHR35809:SF1">
    <property type="entry name" value="ARCHAETIDYLSERINE DECARBOXYLASE PROENZYME-RELATED"/>
    <property type="match status" value="1"/>
</dbReference>
<keyword evidence="12" id="KW-1133">Transmembrane helix</keyword>
<dbReference type="NCBIfam" id="NF003685">
    <property type="entry name" value="PRK05305.2-5"/>
    <property type="match status" value="1"/>
</dbReference>
<dbReference type="RefSeq" id="WP_118174268.1">
    <property type="nucleotide sequence ID" value="NZ_CAUCJG010000034.1"/>
</dbReference>
<dbReference type="NCBIfam" id="NF003678">
    <property type="entry name" value="PRK05305.1-2"/>
    <property type="match status" value="1"/>
</dbReference>
<comment type="pathway">
    <text evidence="11">Phospholipid metabolism; phosphatidylethanolamine biosynthesis; phosphatidylethanolamine from CDP-diacylglycerol: step 2/2.</text>
</comment>
<comment type="cofactor">
    <cofactor evidence="11">
        <name>pyruvate</name>
        <dbReference type="ChEBI" id="CHEBI:15361"/>
    </cofactor>
    <text evidence="11">Binds 1 pyruvoyl group covalently per subunit.</text>
</comment>
<evidence type="ECO:0000256" key="7">
    <source>
        <dbReference type="ARBA" id="ARBA00023209"/>
    </source>
</evidence>